<accession>A0A921LLV1</accession>
<dbReference type="InterPro" id="IPR010982">
    <property type="entry name" value="Lambda_DNA-bd_dom_sf"/>
</dbReference>
<sequence length="117" mass="13294">MIGQTIRDLRKQRKMSQTELAKILHVSQQTVTAWETGKAEPSSSAISSLADYFNVTTDYLLGRPEKKDDDTKTADIEDLDKMIDNARSFGGKKMTENDREIIKAYLKGFYDNKNQGK</sequence>
<dbReference type="CDD" id="cd00093">
    <property type="entry name" value="HTH_XRE"/>
    <property type="match status" value="1"/>
</dbReference>
<reference evidence="3" key="2">
    <citation type="submission" date="2021-09" db="EMBL/GenBank/DDBJ databases">
        <authorList>
            <person name="Gilroy R."/>
        </authorList>
    </citation>
    <scope>NUCLEOTIDE SEQUENCE</scope>
    <source>
        <strain evidence="3">CHK189-29639</strain>
    </source>
</reference>
<dbReference type="AlphaFoldDB" id="A0A921LLV1"/>
<comment type="caution">
    <text evidence="3">The sequence shown here is derived from an EMBL/GenBank/DDBJ whole genome shotgun (WGS) entry which is preliminary data.</text>
</comment>
<proteinExistence type="predicted"/>
<protein>
    <submittedName>
        <fullName evidence="3">Helix-turn-helix domain-containing protein</fullName>
    </submittedName>
</protein>
<dbReference type="SUPFAM" id="SSF47413">
    <property type="entry name" value="lambda repressor-like DNA-binding domains"/>
    <property type="match status" value="1"/>
</dbReference>
<dbReference type="GO" id="GO:0003677">
    <property type="term" value="F:DNA binding"/>
    <property type="evidence" value="ECO:0007669"/>
    <property type="project" value="UniProtKB-KW"/>
</dbReference>
<dbReference type="RefSeq" id="WP_191355424.1">
    <property type="nucleotide sequence ID" value="NZ_JAUDEC010000001.1"/>
</dbReference>
<dbReference type="PANTHER" id="PTHR46558">
    <property type="entry name" value="TRACRIPTIONAL REGULATORY PROTEIN-RELATED-RELATED"/>
    <property type="match status" value="1"/>
</dbReference>
<dbReference type="InterPro" id="IPR001387">
    <property type="entry name" value="Cro/C1-type_HTH"/>
</dbReference>
<evidence type="ECO:0000259" key="2">
    <source>
        <dbReference type="PROSITE" id="PS50943"/>
    </source>
</evidence>
<feature type="domain" description="HTH cro/C1-type" evidence="2">
    <location>
        <begin position="6"/>
        <end position="60"/>
    </location>
</feature>
<dbReference type="Gene3D" id="1.10.260.40">
    <property type="entry name" value="lambda repressor-like DNA-binding domains"/>
    <property type="match status" value="1"/>
</dbReference>
<dbReference type="PROSITE" id="PS50943">
    <property type="entry name" value="HTH_CROC1"/>
    <property type="match status" value="1"/>
</dbReference>
<gene>
    <name evidence="3" type="ORF">K8V06_05420</name>
</gene>
<organism evidence="3 4">
    <name type="scientific">Ligilactobacillus salivarius</name>
    <dbReference type="NCBI Taxonomy" id="1624"/>
    <lineage>
        <taxon>Bacteria</taxon>
        <taxon>Bacillati</taxon>
        <taxon>Bacillota</taxon>
        <taxon>Bacilli</taxon>
        <taxon>Lactobacillales</taxon>
        <taxon>Lactobacillaceae</taxon>
        <taxon>Ligilactobacillus</taxon>
    </lineage>
</organism>
<keyword evidence="1" id="KW-0238">DNA-binding</keyword>
<dbReference type="PANTHER" id="PTHR46558:SF11">
    <property type="entry name" value="HTH-TYPE TRANSCRIPTIONAL REGULATOR XRE"/>
    <property type="match status" value="1"/>
</dbReference>
<dbReference type="Pfam" id="PF01381">
    <property type="entry name" value="HTH_3"/>
    <property type="match status" value="1"/>
</dbReference>
<evidence type="ECO:0000313" key="4">
    <source>
        <dbReference type="Proteomes" id="UP000759256"/>
    </source>
</evidence>
<dbReference type="Proteomes" id="UP000759256">
    <property type="component" value="Unassembled WGS sequence"/>
</dbReference>
<dbReference type="EMBL" id="DYVK01000053">
    <property type="protein sequence ID" value="HJG15564.1"/>
    <property type="molecule type" value="Genomic_DNA"/>
</dbReference>
<evidence type="ECO:0000256" key="1">
    <source>
        <dbReference type="ARBA" id="ARBA00023125"/>
    </source>
</evidence>
<dbReference type="SMART" id="SM00530">
    <property type="entry name" value="HTH_XRE"/>
    <property type="match status" value="1"/>
</dbReference>
<reference evidence="3" key="1">
    <citation type="journal article" date="2021" name="PeerJ">
        <title>Extensive microbial diversity within the chicken gut microbiome revealed by metagenomics and culture.</title>
        <authorList>
            <person name="Gilroy R."/>
            <person name="Ravi A."/>
            <person name="Getino M."/>
            <person name="Pursley I."/>
            <person name="Horton D.L."/>
            <person name="Alikhan N.F."/>
            <person name="Baker D."/>
            <person name="Gharbi K."/>
            <person name="Hall N."/>
            <person name="Watson M."/>
            <person name="Adriaenssens E.M."/>
            <person name="Foster-Nyarko E."/>
            <person name="Jarju S."/>
            <person name="Secka A."/>
            <person name="Antonio M."/>
            <person name="Oren A."/>
            <person name="Chaudhuri R.R."/>
            <person name="La Ragione R."/>
            <person name="Hildebrand F."/>
            <person name="Pallen M.J."/>
        </authorList>
    </citation>
    <scope>NUCLEOTIDE SEQUENCE</scope>
    <source>
        <strain evidence="3">CHK189-29639</strain>
    </source>
</reference>
<evidence type="ECO:0000313" key="3">
    <source>
        <dbReference type="EMBL" id="HJG15564.1"/>
    </source>
</evidence>
<name>A0A921LLV1_9LACO</name>